<dbReference type="EMBL" id="QGNW01002222">
    <property type="protein sequence ID" value="RVW22682.1"/>
    <property type="molecule type" value="Genomic_DNA"/>
</dbReference>
<protein>
    <submittedName>
        <fullName evidence="1">Uncharacterized protein</fullName>
    </submittedName>
</protein>
<evidence type="ECO:0000313" key="1">
    <source>
        <dbReference type="EMBL" id="RVW22682.1"/>
    </source>
</evidence>
<dbReference type="AlphaFoldDB" id="A0A438CHJ0"/>
<sequence length="80" mass="9159">MNVAVLMKVIDELGDVFHLWQMCRRQALCTNLMVSQEKLKFGINFTPLEVSLKDTVESLRRGTLSVSDMWYLLASHANKS</sequence>
<comment type="caution">
    <text evidence="1">The sequence shown here is derived from an EMBL/GenBank/DDBJ whole genome shotgun (WGS) entry which is preliminary data.</text>
</comment>
<organism evidence="1 2">
    <name type="scientific">Vitis vinifera</name>
    <name type="common">Grape</name>
    <dbReference type="NCBI Taxonomy" id="29760"/>
    <lineage>
        <taxon>Eukaryota</taxon>
        <taxon>Viridiplantae</taxon>
        <taxon>Streptophyta</taxon>
        <taxon>Embryophyta</taxon>
        <taxon>Tracheophyta</taxon>
        <taxon>Spermatophyta</taxon>
        <taxon>Magnoliopsida</taxon>
        <taxon>eudicotyledons</taxon>
        <taxon>Gunneridae</taxon>
        <taxon>Pentapetalae</taxon>
        <taxon>rosids</taxon>
        <taxon>Vitales</taxon>
        <taxon>Vitaceae</taxon>
        <taxon>Viteae</taxon>
        <taxon>Vitis</taxon>
    </lineage>
</organism>
<accession>A0A438CHJ0</accession>
<proteinExistence type="predicted"/>
<gene>
    <name evidence="1" type="ORF">CK203_099581</name>
</gene>
<name>A0A438CHJ0_VITVI</name>
<reference evidence="1 2" key="1">
    <citation type="journal article" date="2018" name="PLoS Genet.">
        <title>Population sequencing reveals clonal diversity and ancestral inbreeding in the grapevine cultivar Chardonnay.</title>
        <authorList>
            <person name="Roach M.J."/>
            <person name="Johnson D.L."/>
            <person name="Bohlmann J."/>
            <person name="van Vuuren H.J."/>
            <person name="Jones S.J."/>
            <person name="Pretorius I.S."/>
            <person name="Schmidt S.A."/>
            <person name="Borneman A.R."/>
        </authorList>
    </citation>
    <scope>NUCLEOTIDE SEQUENCE [LARGE SCALE GENOMIC DNA]</scope>
    <source>
        <strain evidence="2">cv. Chardonnay</strain>
        <tissue evidence="1">Leaf</tissue>
    </source>
</reference>
<dbReference type="Proteomes" id="UP000288805">
    <property type="component" value="Unassembled WGS sequence"/>
</dbReference>
<evidence type="ECO:0000313" key="2">
    <source>
        <dbReference type="Proteomes" id="UP000288805"/>
    </source>
</evidence>